<evidence type="ECO:0000313" key="2">
    <source>
        <dbReference type="EMBL" id="GGC56068.1"/>
    </source>
</evidence>
<dbReference type="AlphaFoldDB" id="A0A916U2C7"/>
<dbReference type="Proteomes" id="UP000641514">
    <property type="component" value="Unassembled WGS sequence"/>
</dbReference>
<proteinExistence type="predicted"/>
<comment type="caution">
    <text evidence="2">The sequence shown here is derived from an EMBL/GenBank/DDBJ whole genome shotgun (WGS) entry which is preliminary data.</text>
</comment>
<sequence length="234" mass="26805">MRTLLPSQAPGVTWYGQQDAHWVAYYDAFRHFGFASYLKPDAEILDLQATLVGATGWWWAFDDVCVMAERPSALHTEPTPDGIHNERRLHHLDQPALQFLDGNHVFVQHGTIVPDWVVLDPTVERINKERNIEIRRCAIERIGWDRYIETAELELVDRGDDPGNPESQLELHAHPADWGRTGRVLLVVNGSRERDGQRRRYGLHVPHWINSALNAAAWTYGLSGTDYAQLVRRT</sequence>
<accession>A0A916U2C7</accession>
<name>A0A916U2C7_9ACTN</name>
<gene>
    <name evidence="2" type="ORF">GCM10011410_05600</name>
</gene>
<protein>
    <recommendedName>
        <fullName evidence="1">DUF6745 domain-containing protein</fullName>
    </recommendedName>
</protein>
<feature type="domain" description="DUF6745" evidence="1">
    <location>
        <begin position="15"/>
        <end position="229"/>
    </location>
</feature>
<organism evidence="2 3">
    <name type="scientific">Hoyosella rhizosphaerae</name>
    <dbReference type="NCBI Taxonomy" id="1755582"/>
    <lineage>
        <taxon>Bacteria</taxon>
        <taxon>Bacillati</taxon>
        <taxon>Actinomycetota</taxon>
        <taxon>Actinomycetes</taxon>
        <taxon>Mycobacteriales</taxon>
        <taxon>Hoyosellaceae</taxon>
        <taxon>Hoyosella</taxon>
    </lineage>
</organism>
<evidence type="ECO:0000259" key="1">
    <source>
        <dbReference type="Pfam" id="PF20530"/>
    </source>
</evidence>
<dbReference type="EMBL" id="BMJH01000001">
    <property type="protein sequence ID" value="GGC56068.1"/>
    <property type="molecule type" value="Genomic_DNA"/>
</dbReference>
<dbReference type="InterPro" id="IPR046633">
    <property type="entry name" value="DUF6745"/>
</dbReference>
<keyword evidence="3" id="KW-1185">Reference proteome</keyword>
<dbReference type="Pfam" id="PF20530">
    <property type="entry name" value="DUF6745"/>
    <property type="match status" value="1"/>
</dbReference>
<reference evidence="2" key="1">
    <citation type="journal article" date="2014" name="Int. J. Syst. Evol. Microbiol.">
        <title>Complete genome sequence of Corynebacterium casei LMG S-19264T (=DSM 44701T), isolated from a smear-ripened cheese.</title>
        <authorList>
            <consortium name="US DOE Joint Genome Institute (JGI-PGF)"/>
            <person name="Walter F."/>
            <person name="Albersmeier A."/>
            <person name="Kalinowski J."/>
            <person name="Ruckert C."/>
        </authorList>
    </citation>
    <scope>NUCLEOTIDE SEQUENCE</scope>
    <source>
        <strain evidence="2">CGMCC 1.15478</strain>
    </source>
</reference>
<evidence type="ECO:0000313" key="3">
    <source>
        <dbReference type="Proteomes" id="UP000641514"/>
    </source>
</evidence>
<reference evidence="2" key="2">
    <citation type="submission" date="2020-09" db="EMBL/GenBank/DDBJ databases">
        <authorList>
            <person name="Sun Q."/>
            <person name="Zhou Y."/>
        </authorList>
    </citation>
    <scope>NUCLEOTIDE SEQUENCE</scope>
    <source>
        <strain evidence="2">CGMCC 1.15478</strain>
    </source>
</reference>